<evidence type="ECO:0000256" key="5">
    <source>
        <dbReference type="ARBA" id="ARBA00022917"/>
    </source>
</evidence>
<gene>
    <name evidence="10" type="ORF">HGMM_F17C12C05</name>
</gene>
<dbReference type="NCBIfam" id="TIGR00398">
    <property type="entry name" value="metG"/>
    <property type="match status" value="1"/>
</dbReference>
<evidence type="ECO:0000259" key="9">
    <source>
        <dbReference type="Pfam" id="PF09334"/>
    </source>
</evidence>
<keyword evidence="3" id="KW-0547">Nucleotide-binding</keyword>
<evidence type="ECO:0000313" key="10">
    <source>
        <dbReference type="EMBL" id="BAL54588.1"/>
    </source>
</evidence>
<dbReference type="InterPro" id="IPR009080">
    <property type="entry name" value="tRNAsynth_Ia_anticodon-bd"/>
</dbReference>
<keyword evidence="4" id="KW-0067">ATP-binding</keyword>
<accession>H5SEK2</accession>
<dbReference type="HAMAP" id="MF_01228">
    <property type="entry name" value="Met_tRNA_synth_type2"/>
    <property type="match status" value="1"/>
</dbReference>
<dbReference type="InterPro" id="IPR014758">
    <property type="entry name" value="Met-tRNA_synth"/>
</dbReference>
<dbReference type="SUPFAM" id="SSF52374">
    <property type="entry name" value="Nucleotidylyl transferase"/>
    <property type="match status" value="1"/>
</dbReference>
<feature type="domain" description="Methionyl/Leucyl tRNA synthetase" evidence="9">
    <location>
        <begin position="154"/>
        <end position="358"/>
    </location>
</feature>
<name>H5SEK2_9ZZZZ</name>
<dbReference type="PANTHER" id="PTHR43326:SF1">
    <property type="entry name" value="METHIONINE--TRNA LIGASE, MITOCHONDRIAL"/>
    <property type="match status" value="1"/>
</dbReference>
<dbReference type="GO" id="GO:0005524">
    <property type="term" value="F:ATP binding"/>
    <property type="evidence" value="ECO:0007669"/>
    <property type="project" value="UniProtKB-KW"/>
</dbReference>
<dbReference type="EC" id="6.1.1.10" evidence="1"/>
<dbReference type="InterPro" id="IPR014729">
    <property type="entry name" value="Rossmann-like_a/b/a_fold"/>
</dbReference>
<dbReference type="InterPro" id="IPR041872">
    <property type="entry name" value="Anticodon_Met"/>
</dbReference>
<evidence type="ECO:0000256" key="6">
    <source>
        <dbReference type="ARBA" id="ARBA00023146"/>
    </source>
</evidence>
<feature type="domain" description="Methionyl/Leucyl tRNA synthetase" evidence="9">
    <location>
        <begin position="6"/>
        <end position="150"/>
    </location>
</feature>
<dbReference type="Gene3D" id="1.10.730.10">
    <property type="entry name" value="Isoleucyl-tRNA Synthetase, Domain 1"/>
    <property type="match status" value="1"/>
</dbReference>
<dbReference type="InterPro" id="IPR013155">
    <property type="entry name" value="M/V/L/I-tRNA-synth_anticd-bd"/>
</dbReference>
<dbReference type="InterPro" id="IPR033911">
    <property type="entry name" value="MetRS_core"/>
</dbReference>
<keyword evidence="2" id="KW-0436">Ligase</keyword>
<reference evidence="10" key="2">
    <citation type="journal article" date="2012" name="PLoS ONE">
        <title>A Deeply Branching Thermophilic Bacterium with an Ancient Acetyl-CoA Pathway Dominates a Subsurface Ecosystem.</title>
        <authorList>
            <person name="Takami H."/>
            <person name="Noguchi H."/>
            <person name="Takaki Y."/>
            <person name="Uchiyama I."/>
            <person name="Toyoda A."/>
            <person name="Nishi S."/>
            <person name="Chee G.-J."/>
            <person name="Arai W."/>
            <person name="Nunoura T."/>
            <person name="Itoh T."/>
            <person name="Hattori M."/>
            <person name="Takai K."/>
        </authorList>
    </citation>
    <scope>NUCLEOTIDE SEQUENCE</scope>
</reference>
<dbReference type="GO" id="GO:0004825">
    <property type="term" value="F:methionine-tRNA ligase activity"/>
    <property type="evidence" value="ECO:0007669"/>
    <property type="project" value="UniProtKB-EC"/>
</dbReference>
<evidence type="ECO:0000256" key="2">
    <source>
        <dbReference type="ARBA" id="ARBA00022598"/>
    </source>
</evidence>
<dbReference type="Gene3D" id="2.170.220.10">
    <property type="match status" value="1"/>
</dbReference>
<dbReference type="CDD" id="cd00814">
    <property type="entry name" value="MetRS_core"/>
    <property type="match status" value="1"/>
</dbReference>
<evidence type="ECO:0000256" key="3">
    <source>
        <dbReference type="ARBA" id="ARBA00022741"/>
    </source>
</evidence>
<dbReference type="Pfam" id="PF09334">
    <property type="entry name" value="tRNA-synt_1g"/>
    <property type="match status" value="2"/>
</dbReference>
<feature type="domain" description="Methionyl/Valyl/Leucyl/Isoleucyl-tRNA synthetase anticodon-binding" evidence="8">
    <location>
        <begin position="383"/>
        <end position="482"/>
    </location>
</feature>
<evidence type="ECO:0000256" key="4">
    <source>
        <dbReference type="ARBA" id="ARBA00022840"/>
    </source>
</evidence>
<organism evidence="10">
    <name type="scientific">uncultured prokaryote</name>
    <dbReference type="NCBI Taxonomy" id="198431"/>
    <lineage>
        <taxon>unclassified sequences</taxon>
        <taxon>environmental samples</taxon>
    </lineage>
</organism>
<dbReference type="NCBIfam" id="NF008900">
    <property type="entry name" value="PRK12267.1"/>
    <property type="match status" value="1"/>
</dbReference>
<reference evidence="10" key="1">
    <citation type="journal article" date="2005" name="Environ. Microbiol.">
        <title>Genetic and functional properties of uncultivated thermophilic crenarchaeotes from a subsurface gold mine as revealed by analysis of genome fragments.</title>
        <authorList>
            <person name="Nunoura T."/>
            <person name="Hirayama H."/>
            <person name="Takami H."/>
            <person name="Oida H."/>
            <person name="Nishi S."/>
            <person name="Shimamura S."/>
            <person name="Suzuki Y."/>
            <person name="Inagaki F."/>
            <person name="Takai K."/>
            <person name="Nealson K.H."/>
            <person name="Horikoshi K."/>
        </authorList>
    </citation>
    <scope>NUCLEOTIDE SEQUENCE</scope>
</reference>
<keyword evidence="6 10" id="KW-0030">Aminoacyl-tRNA synthetase</keyword>
<evidence type="ECO:0000256" key="1">
    <source>
        <dbReference type="ARBA" id="ARBA00012838"/>
    </source>
</evidence>
<dbReference type="EMBL" id="AP011694">
    <property type="protein sequence ID" value="BAL54588.1"/>
    <property type="molecule type" value="Genomic_DNA"/>
</dbReference>
<dbReference type="Pfam" id="PF08264">
    <property type="entry name" value="Anticodon_1"/>
    <property type="match status" value="1"/>
</dbReference>
<proteinExistence type="inferred from homology"/>
<dbReference type="InterPro" id="IPR015413">
    <property type="entry name" value="Methionyl/Leucyl_tRNA_Synth"/>
</dbReference>
<dbReference type="PRINTS" id="PR01041">
    <property type="entry name" value="TRNASYNTHMET"/>
</dbReference>
<dbReference type="Gene3D" id="3.40.50.620">
    <property type="entry name" value="HUPs"/>
    <property type="match status" value="1"/>
</dbReference>
<dbReference type="InterPro" id="IPR023457">
    <property type="entry name" value="Met-tRNA_synth_2"/>
</dbReference>
<evidence type="ECO:0000259" key="8">
    <source>
        <dbReference type="Pfam" id="PF08264"/>
    </source>
</evidence>
<evidence type="ECO:0000256" key="7">
    <source>
        <dbReference type="ARBA" id="ARBA00030904"/>
    </source>
</evidence>
<keyword evidence="5" id="KW-0648">Protein biosynthesis</keyword>
<dbReference type="CDD" id="cd07957">
    <property type="entry name" value="Anticodon_Ia_Met"/>
    <property type="match status" value="1"/>
</dbReference>
<dbReference type="SUPFAM" id="SSF47323">
    <property type="entry name" value="Anticodon-binding domain of a subclass of class I aminoacyl-tRNA synthetases"/>
    <property type="match status" value="1"/>
</dbReference>
<dbReference type="PANTHER" id="PTHR43326">
    <property type="entry name" value="METHIONYL-TRNA SYNTHETASE"/>
    <property type="match status" value="1"/>
</dbReference>
<dbReference type="FunFam" id="2.170.220.10:FF:000002">
    <property type="entry name" value="Methionine--tRNA ligase"/>
    <property type="match status" value="1"/>
</dbReference>
<dbReference type="AlphaFoldDB" id="H5SEK2"/>
<protein>
    <recommendedName>
        <fullName evidence="1">methionine--tRNA ligase</fullName>
        <ecNumber evidence="1">6.1.1.10</ecNumber>
    </recommendedName>
    <alternativeName>
        <fullName evidence="7">Methionyl-tRNA synthetase</fullName>
    </alternativeName>
</protein>
<sequence>MNRSFYITTPIYYVNDIPHIGHAYTTIAADVVARYKRMDGYDVFFLTGTDEHGQKIEKTARSLGEHPKALADRVVVRFQQLWKKLLISNDDFIRTTEPRHRKAVEHLFKKVMEKGDIYLGEYEDWYCIPCESFWTEKELIDLKCPSCGRPTERLREESYFFRMSRYQKQLLDHIEANPDFIQPPSKRNEIISFVKEGLRDLSVSRKNLEWGIPVPGDPEHTIYVWFDALTNYLTAVGYPDNREVFEKFWPADIHLIGKDILRFHAVYWPTFLMSAGLPLPKQIYAHGWWTVEGKKMSKSLGNVVDPSEVTDRYGVDQFRYFLLREISFGLDGDYSVGAFVQRINSDLANDLGNLVSRILAMVDRYQGGRIRRPPVLCATLEQGFNKVVREFRDAMDALSFQKALVSIWEFINLANKYIDENQPWNLAKDPSKRNELDVVLYGGCEALRVISLMIAPFMPISSQRIWESLGYRTPVEKQRFSESLRWGLLDDGMQIFKPEAIFPRVEKA</sequence>